<evidence type="ECO:0000256" key="1">
    <source>
        <dbReference type="SAM" id="MobiDB-lite"/>
    </source>
</evidence>
<organism evidence="3 4">
    <name type="scientific">Amazonocrinis nigriterrae CENA67</name>
    <dbReference type="NCBI Taxonomy" id="2794033"/>
    <lineage>
        <taxon>Bacteria</taxon>
        <taxon>Bacillati</taxon>
        <taxon>Cyanobacteriota</taxon>
        <taxon>Cyanophyceae</taxon>
        <taxon>Nostocales</taxon>
        <taxon>Nostocaceae</taxon>
        <taxon>Amazonocrinis</taxon>
        <taxon>Amazonocrinis nigriterrae</taxon>
    </lineage>
</organism>
<gene>
    <name evidence="3" type="ORF">I8748_05490</name>
</gene>
<name>A0A8J7L9M4_9NOST</name>
<sequence>MSKTSPGDDFVQNQAAIADRFRTESPPGVPLFFIGSSPSQASTILSPDYPAAGVMVSVNTLRDRKSDFVVGDWILDSGAFTEVARYGGYRHGVEQYYWQIKRWSGCGNLLIAIAQDWMCESFVLQRTGLTVAEHQRLTVERYDQLVKLKPTVRIMPVLQGYRVSDYIKHLDDYGTRLAPGAWVGVGSVCRRNGNPEEVADILRTIKLIRPDLQLHGFGLKILALENAEVRSLLYSTDSMAWSYPRRFQPNPEPEIPMAHNYQQRIYAAVTDSVQKRVPPTAGAGNGQGRKPKWETKTGSVRLPEKYIPRVVQLCRQWEAEEDLLE</sequence>
<dbReference type="RefSeq" id="WP_198123642.1">
    <property type="nucleotide sequence ID" value="NZ_JAECZC010000007.1"/>
</dbReference>
<accession>A0A8J7L9M4</accession>
<dbReference type="InterPro" id="IPR055645">
    <property type="entry name" value="DpdA"/>
</dbReference>
<dbReference type="Proteomes" id="UP000632766">
    <property type="component" value="Unassembled WGS sequence"/>
</dbReference>
<dbReference type="AlphaFoldDB" id="A0A8J7L9M4"/>
<evidence type="ECO:0000313" key="4">
    <source>
        <dbReference type="Proteomes" id="UP000632766"/>
    </source>
</evidence>
<comment type="caution">
    <text evidence="3">The sequence shown here is derived from an EMBL/GenBank/DDBJ whole genome shotgun (WGS) entry which is preliminary data.</text>
</comment>
<evidence type="ECO:0000259" key="2">
    <source>
        <dbReference type="Pfam" id="PF23859"/>
    </source>
</evidence>
<proteinExistence type="predicted"/>
<evidence type="ECO:0000313" key="3">
    <source>
        <dbReference type="EMBL" id="MBH8561636.1"/>
    </source>
</evidence>
<keyword evidence="4" id="KW-1185">Reference proteome</keyword>
<reference evidence="3 4" key="1">
    <citation type="journal article" date="2021" name="Int. J. Syst. Evol. Microbiol.">
        <title>Amazonocrinis nigriterrae gen. nov., sp. nov., Atlanticothrix silvestris gen. nov., sp. nov. and Dendronalium phyllosphericum gen. nov., sp. nov., nostocacean cyanobacteria from Brazilian environments.</title>
        <authorList>
            <person name="Alvarenga D.O."/>
            <person name="Andreote A.P.D."/>
            <person name="Branco L.H.Z."/>
            <person name="Delbaje E."/>
            <person name="Cruz R.B."/>
            <person name="Varani A.M."/>
            <person name="Fiore M.F."/>
        </authorList>
    </citation>
    <scope>NUCLEOTIDE SEQUENCE [LARGE SCALE GENOMIC DNA]</scope>
    <source>
        <strain evidence="3 4">CENA67</strain>
    </source>
</reference>
<dbReference type="Pfam" id="PF23859">
    <property type="entry name" value="DpdA"/>
    <property type="match status" value="1"/>
</dbReference>
<feature type="domain" description="DeoxyPurine in DNA protein A" evidence="2">
    <location>
        <begin position="70"/>
        <end position="247"/>
    </location>
</feature>
<dbReference type="EMBL" id="JAECZC010000007">
    <property type="protein sequence ID" value="MBH8561636.1"/>
    <property type="molecule type" value="Genomic_DNA"/>
</dbReference>
<feature type="region of interest" description="Disordered" evidence="1">
    <location>
        <begin position="276"/>
        <end position="295"/>
    </location>
</feature>
<protein>
    <recommendedName>
        <fullName evidence="2">DeoxyPurine in DNA protein A domain-containing protein</fullName>
    </recommendedName>
</protein>